<feature type="coiled-coil region" evidence="1">
    <location>
        <begin position="393"/>
        <end position="420"/>
    </location>
</feature>
<accession>A0AAX4H9E8</accession>
<proteinExistence type="predicted"/>
<protein>
    <recommendedName>
        <fullName evidence="5">Protein MUM2</fullName>
    </recommendedName>
</protein>
<feature type="region of interest" description="Disordered" evidence="2">
    <location>
        <begin position="161"/>
        <end position="189"/>
    </location>
</feature>
<gene>
    <name evidence="3" type="ORF">PUMCH_002335</name>
</gene>
<evidence type="ECO:0000313" key="3">
    <source>
        <dbReference type="EMBL" id="WPK25036.1"/>
    </source>
</evidence>
<feature type="compositionally biased region" description="Polar residues" evidence="2">
    <location>
        <begin position="161"/>
        <end position="184"/>
    </location>
</feature>
<organism evidence="3 4">
    <name type="scientific">Australozyma saopauloensis</name>
    <dbReference type="NCBI Taxonomy" id="291208"/>
    <lineage>
        <taxon>Eukaryota</taxon>
        <taxon>Fungi</taxon>
        <taxon>Dikarya</taxon>
        <taxon>Ascomycota</taxon>
        <taxon>Saccharomycotina</taxon>
        <taxon>Pichiomycetes</taxon>
        <taxon>Metschnikowiaceae</taxon>
        <taxon>Australozyma</taxon>
    </lineage>
</organism>
<dbReference type="EMBL" id="CP138896">
    <property type="protein sequence ID" value="WPK25036.1"/>
    <property type="molecule type" value="Genomic_DNA"/>
</dbReference>
<sequence length="425" mass="47391">MIGNSNDYQTSNMDGKNEKKALLPSLMMTPYESNQAKAFCSLSQDSSQVNSSFRQNQLWNNSVASLISNAENSGYSGADSQFQLPDFINHQLYHPTPVKHSMQNNLSRLQDMRAGESGAIEPNTISSSFSNYDTDYFTPETMDKLTLNDPFKTKMTLATENAASQSESNYSQKKRYTVNSSTGNYAPFNDARGRAIETKQPLISQYAARNPSHGNFGYTSQGALSQGPASQGTASSRNNAHSMVSPHLLQYQTSHTSMRSADEDSLEAMKIELLFKEQVNKTLNGKLSELKTSYDKLKSANDSSHNDQVQMPTNFHHLFKDLTRTLNERTLELDETKARLEAVLVGLVMSKDKTITDHGSFDAQELAHRITNKMNVLSCENKALLNMVSFSNKQSLMVELGLLRNENKALKEKLKESSQKNQAIN</sequence>
<name>A0AAX4H9E8_9ASCO</name>
<dbReference type="KEGG" id="asau:88173400"/>
<evidence type="ECO:0000256" key="1">
    <source>
        <dbReference type="SAM" id="Coils"/>
    </source>
</evidence>
<dbReference type="Proteomes" id="UP001338582">
    <property type="component" value="Chromosome 3"/>
</dbReference>
<feature type="region of interest" description="Disordered" evidence="2">
    <location>
        <begin position="213"/>
        <end position="239"/>
    </location>
</feature>
<keyword evidence="4" id="KW-1185">Reference proteome</keyword>
<evidence type="ECO:0008006" key="5">
    <source>
        <dbReference type="Google" id="ProtNLM"/>
    </source>
</evidence>
<evidence type="ECO:0000313" key="4">
    <source>
        <dbReference type="Proteomes" id="UP001338582"/>
    </source>
</evidence>
<reference evidence="3 4" key="1">
    <citation type="submission" date="2023-10" db="EMBL/GenBank/DDBJ databases">
        <title>Draft Genome Sequence of Candida saopaulonensis from a very Premature Infant with Sepsis.</title>
        <authorList>
            <person name="Ning Y."/>
            <person name="Dai R."/>
            <person name="Xiao M."/>
            <person name="Xu Y."/>
            <person name="Yan Q."/>
            <person name="Zhang L."/>
        </authorList>
    </citation>
    <scope>NUCLEOTIDE SEQUENCE [LARGE SCALE GENOMIC DNA]</scope>
    <source>
        <strain evidence="3 4">19XY460</strain>
    </source>
</reference>
<dbReference type="RefSeq" id="XP_062877419.1">
    <property type="nucleotide sequence ID" value="XM_063021349.1"/>
</dbReference>
<feature type="compositionally biased region" description="Polar residues" evidence="2">
    <location>
        <begin position="217"/>
        <end position="239"/>
    </location>
</feature>
<evidence type="ECO:0000256" key="2">
    <source>
        <dbReference type="SAM" id="MobiDB-lite"/>
    </source>
</evidence>
<keyword evidence="1" id="KW-0175">Coiled coil</keyword>
<dbReference type="AlphaFoldDB" id="A0AAX4H9E8"/>
<dbReference type="GeneID" id="88173400"/>